<feature type="transmembrane region" description="Helical" evidence="1">
    <location>
        <begin position="87"/>
        <end position="108"/>
    </location>
</feature>
<organism evidence="3 4">
    <name type="scientific">Heterobasidion irregulare (strain TC 32-1)</name>
    <dbReference type="NCBI Taxonomy" id="747525"/>
    <lineage>
        <taxon>Eukaryota</taxon>
        <taxon>Fungi</taxon>
        <taxon>Dikarya</taxon>
        <taxon>Basidiomycota</taxon>
        <taxon>Agaricomycotina</taxon>
        <taxon>Agaricomycetes</taxon>
        <taxon>Russulales</taxon>
        <taxon>Bondarzewiaceae</taxon>
        <taxon>Heterobasidion</taxon>
        <taxon>Heterobasidion annosum species complex</taxon>
    </lineage>
</organism>
<feature type="non-terminal residue" evidence="3">
    <location>
        <position position="213"/>
    </location>
</feature>
<dbReference type="HOGENOM" id="CLU_035509_1_1_1"/>
<feature type="domain" description="DUF6533" evidence="2">
    <location>
        <begin position="18"/>
        <end position="63"/>
    </location>
</feature>
<dbReference type="Pfam" id="PF20151">
    <property type="entry name" value="DUF6533"/>
    <property type="match status" value="1"/>
</dbReference>
<dbReference type="InterPro" id="IPR045340">
    <property type="entry name" value="DUF6533"/>
</dbReference>
<accession>W4JSL2</accession>
<evidence type="ECO:0000313" key="3">
    <source>
        <dbReference type="EMBL" id="ETW76533.1"/>
    </source>
</evidence>
<dbReference type="InParanoid" id="W4JSL2"/>
<keyword evidence="4" id="KW-1185">Reference proteome</keyword>
<evidence type="ECO:0000256" key="1">
    <source>
        <dbReference type="SAM" id="Phobius"/>
    </source>
</evidence>
<dbReference type="Proteomes" id="UP000030671">
    <property type="component" value="Unassembled WGS sequence"/>
</dbReference>
<dbReference type="RefSeq" id="XP_009551425.1">
    <property type="nucleotide sequence ID" value="XM_009553130.1"/>
</dbReference>
<keyword evidence="1" id="KW-0812">Transmembrane</keyword>
<evidence type="ECO:0000259" key="2">
    <source>
        <dbReference type="Pfam" id="PF20151"/>
    </source>
</evidence>
<gene>
    <name evidence="3" type="ORF">HETIRDRAFT_480662</name>
</gene>
<keyword evidence="1" id="KW-1133">Transmembrane helix</keyword>
<sequence length="213" mass="24063">MDAEKLISALKNVNATRYLSAAGLVALLYDHLLTINDEIELIWRARNTLPKTLFLINRYLVPILMLVTIYPLAALSPGPSDAVCKTWFTIAIILGMISIANGHFIVLLRLWILWNKQPRLVCASLAVFVISQLGTFAMVTWVAVQMRPVLEYNATLRICSLTRKVHIEGLWAPGVFFEVVVFVTVCWNAMARPRESDQALTRVLYRDGLVFVF</sequence>
<proteinExistence type="predicted"/>
<dbReference type="EMBL" id="KI925464">
    <property type="protein sequence ID" value="ETW76533.1"/>
    <property type="molecule type" value="Genomic_DNA"/>
</dbReference>
<dbReference type="OrthoDB" id="3251775at2759"/>
<keyword evidence="1" id="KW-0472">Membrane</keyword>
<feature type="transmembrane region" description="Helical" evidence="1">
    <location>
        <begin position="120"/>
        <end position="144"/>
    </location>
</feature>
<dbReference type="AlphaFoldDB" id="W4JSL2"/>
<feature type="transmembrane region" description="Helical" evidence="1">
    <location>
        <begin position="56"/>
        <end position="75"/>
    </location>
</feature>
<evidence type="ECO:0000313" key="4">
    <source>
        <dbReference type="Proteomes" id="UP000030671"/>
    </source>
</evidence>
<name>W4JSL2_HETIT</name>
<protein>
    <recommendedName>
        <fullName evidence="2">DUF6533 domain-containing protein</fullName>
    </recommendedName>
</protein>
<dbReference type="eggNOG" id="ENOG502SNIP">
    <property type="taxonomic scope" value="Eukaryota"/>
</dbReference>
<feature type="transmembrane region" description="Helical" evidence="1">
    <location>
        <begin position="170"/>
        <end position="190"/>
    </location>
</feature>
<dbReference type="GeneID" id="20677927"/>
<dbReference type="KEGG" id="hir:HETIRDRAFT_480662"/>
<reference evidence="3 4" key="1">
    <citation type="journal article" date="2012" name="New Phytol.">
        <title>Insight into trade-off between wood decay and parasitism from the genome of a fungal forest pathogen.</title>
        <authorList>
            <person name="Olson A."/>
            <person name="Aerts A."/>
            <person name="Asiegbu F."/>
            <person name="Belbahri L."/>
            <person name="Bouzid O."/>
            <person name="Broberg A."/>
            <person name="Canback B."/>
            <person name="Coutinho P.M."/>
            <person name="Cullen D."/>
            <person name="Dalman K."/>
            <person name="Deflorio G."/>
            <person name="van Diepen L.T."/>
            <person name="Dunand C."/>
            <person name="Duplessis S."/>
            <person name="Durling M."/>
            <person name="Gonthier P."/>
            <person name="Grimwood J."/>
            <person name="Fossdal C.G."/>
            <person name="Hansson D."/>
            <person name="Henrissat B."/>
            <person name="Hietala A."/>
            <person name="Himmelstrand K."/>
            <person name="Hoffmeister D."/>
            <person name="Hogberg N."/>
            <person name="James T.Y."/>
            <person name="Karlsson M."/>
            <person name="Kohler A."/>
            <person name="Kues U."/>
            <person name="Lee Y.H."/>
            <person name="Lin Y.C."/>
            <person name="Lind M."/>
            <person name="Lindquist E."/>
            <person name="Lombard V."/>
            <person name="Lucas S."/>
            <person name="Lunden K."/>
            <person name="Morin E."/>
            <person name="Murat C."/>
            <person name="Park J."/>
            <person name="Raffaello T."/>
            <person name="Rouze P."/>
            <person name="Salamov A."/>
            <person name="Schmutz J."/>
            <person name="Solheim H."/>
            <person name="Stahlberg J."/>
            <person name="Velez H."/>
            <person name="de Vries R.P."/>
            <person name="Wiebenga A."/>
            <person name="Woodward S."/>
            <person name="Yakovlev I."/>
            <person name="Garbelotto M."/>
            <person name="Martin F."/>
            <person name="Grigoriev I.V."/>
            <person name="Stenlid J."/>
        </authorList>
    </citation>
    <scope>NUCLEOTIDE SEQUENCE [LARGE SCALE GENOMIC DNA]</scope>
    <source>
        <strain evidence="3 4">TC 32-1</strain>
    </source>
</reference>